<feature type="domain" description="ABC transmembrane type-1" evidence="16">
    <location>
        <begin position="490"/>
        <end position="769"/>
    </location>
</feature>
<dbReference type="InterPro" id="IPR039421">
    <property type="entry name" value="Type_1_exporter"/>
</dbReference>
<evidence type="ECO:0000256" key="10">
    <source>
        <dbReference type="ARBA" id="ARBA00022967"/>
    </source>
</evidence>
<dbReference type="AlphaFoldDB" id="B4VP37"/>
<gene>
    <name evidence="18" type="ORF">MC7420_4776</name>
</gene>
<dbReference type="InterPro" id="IPR014710">
    <property type="entry name" value="RmlC-like_jellyroll"/>
</dbReference>
<dbReference type="InterPro" id="IPR005074">
    <property type="entry name" value="Peptidase_C39"/>
</dbReference>
<feature type="region of interest" description="Disordered" evidence="13">
    <location>
        <begin position="264"/>
        <end position="322"/>
    </location>
</feature>
<dbReference type="PROSITE" id="PS50893">
    <property type="entry name" value="ABC_TRANSPORTER_2"/>
    <property type="match status" value="1"/>
</dbReference>
<proteinExistence type="predicted"/>
<feature type="transmembrane region" description="Helical" evidence="14">
    <location>
        <begin position="524"/>
        <end position="544"/>
    </location>
</feature>
<evidence type="ECO:0000256" key="9">
    <source>
        <dbReference type="ARBA" id="ARBA00022840"/>
    </source>
</evidence>
<evidence type="ECO:0000256" key="12">
    <source>
        <dbReference type="ARBA" id="ARBA00023136"/>
    </source>
</evidence>
<dbReference type="InterPro" id="IPR003439">
    <property type="entry name" value="ABC_transporter-like_ATP-bd"/>
</dbReference>
<comment type="subcellular location">
    <subcellularLocation>
        <location evidence="1">Cell membrane</location>
        <topology evidence="1">Multi-pass membrane protein</topology>
    </subcellularLocation>
</comment>
<sequence>MLQQLSQGLLDSTTALELSQSFEFSELQLGFELLSNIIQQPNPQHSVHTEHNSTYSDTYLHIIGQGRVRLLGFDPSKGREVSAEVLETPGDSLGADQQLCNESLPYRAIAASEGWIARIRFDQLQPWLERFPELEAHWRQQAQNRQRLIFWKTLTQLRSQSHLAIEQLLPYIEDIEEIQIRAGESLADVATEQPGHFWLHGGEIERQGAESNAHRLPPTIGESWGHPQPIPTDWVAQTDLSVYWLPLEHWQAAQGIVQVLAQAQPESTNGSKPNPSLKSKTSRSLVQKTRTQALPVPQPQPEPASFESPDTQPIAFPQPTTGRYRGRQFWRGYPFIQQQSSSDCGPTCLAMIGRYWGKRFSLNSLRELADVGRAGASLKGLTKAAQTLGFKATPVRASLSRLQQQKNPWIAHWQGDHYVVVYRVKGDRVLMADPAMGKRLVPRQEFLTNWTGYALLLEPTAQLAAAPDEKRSLKRFWGLLWPHRSILLQIILASLLLQVFGLITPLFTQIILDRVVVNKSLITLQVFAIGLIIFGVWSIGIGVTRRYLLFYYSNRLSLTFISGFINHTLSLPLKFFESRQVGDIITRVQETSKIKAFLTQQVIGTWLDVLMVFVYAGLMFYYNWQLTLLVLATIPPIAILTVVASPFLRQKSREVFKEVAAQNSLLVEMMTGVATVKSTAAEQEVRWRWEDRFTSQLNTQFKAFHLSNGLQAVSGLFNTLGSTALLWYGATLVIQDQLTIGQFVAFNMLIGKVTSPILSLVALWDRFQEILVSVERLNDVFGTQPEEHPQQPMLTLPQIRGDVTLENVTFRYGEQEEHNTLENISLEVQAGETIALVGRSGSGKSTLVKLLQGLYHPTSGRITIDGHDIRHVSPQSLRSQLGVVPQDCFLFSGTILENISLYRPEFTLEQVIEVAKLAEAHAFIQALPLGYNTKVGERGSTLSGGQRQRIAIARALLGNPRILILDEATSSLDTESERRFQDNLARISRDRTTFIIAHRLSTVRNANRILVLDRGILVEQGTHQELMALQGLYYHLAQQQLDL</sequence>
<dbReference type="PANTHER" id="PTHR43394">
    <property type="entry name" value="ATP-DEPENDENT PERMEASE MDL1, MITOCHONDRIAL"/>
    <property type="match status" value="1"/>
</dbReference>
<evidence type="ECO:0000256" key="2">
    <source>
        <dbReference type="ARBA" id="ARBA00022448"/>
    </source>
</evidence>
<dbReference type="InterPro" id="IPR005897">
    <property type="entry name" value="Pept_C39_ABC_bacteriocin"/>
</dbReference>
<dbReference type="FunFam" id="3.40.50.300:FF:000221">
    <property type="entry name" value="Multidrug ABC transporter ATP-binding protein"/>
    <property type="match status" value="1"/>
</dbReference>
<evidence type="ECO:0000259" key="15">
    <source>
        <dbReference type="PROSITE" id="PS50893"/>
    </source>
</evidence>
<evidence type="ECO:0000256" key="14">
    <source>
        <dbReference type="SAM" id="Phobius"/>
    </source>
</evidence>
<dbReference type="NCBIfam" id="TIGR01193">
    <property type="entry name" value="bacteriocin_ABC"/>
    <property type="match status" value="1"/>
</dbReference>
<organism evidence="18 19">
    <name type="scientific">Coleofasciculus chthonoplastes PCC 7420</name>
    <dbReference type="NCBI Taxonomy" id="118168"/>
    <lineage>
        <taxon>Bacteria</taxon>
        <taxon>Bacillati</taxon>
        <taxon>Cyanobacteriota</taxon>
        <taxon>Cyanophyceae</taxon>
        <taxon>Coleofasciculales</taxon>
        <taxon>Coleofasciculaceae</taxon>
        <taxon>Coleofasciculus</taxon>
    </lineage>
</organism>
<keyword evidence="12 14" id="KW-0472">Membrane</keyword>
<evidence type="ECO:0000256" key="11">
    <source>
        <dbReference type="ARBA" id="ARBA00022989"/>
    </source>
</evidence>
<feature type="compositionally biased region" description="Polar residues" evidence="13">
    <location>
        <begin position="264"/>
        <end position="292"/>
    </location>
</feature>
<dbReference type="Proteomes" id="UP000003835">
    <property type="component" value="Unassembled WGS sequence"/>
</dbReference>
<keyword evidence="19" id="KW-1185">Reference proteome</keyword>
<dbReference type="SUPFAM" id="SSF51206">
    <property type="entry name" value="cAMP-binding domain-like"/>
    <property type="match status" value="1"/>
</dbReference>
<dbReference type="CDD" id="cd02418">
    <property type="entry name" value="Peptidase_C39B"/>
    <property type="match status" value="1"/>
</dbReference>
<dbReference type="eggNOG" id="COG2274">
    <property type="taxonomic scope" value="Bacteria"/>
</dbReference>
<feature type="transmembrane region" description="Helical" evidence="14">
    <location>
        <begin position="486"/>
        <end position="512"/>
    </location>
</feature>
<protein>
    <submittedName>
        <fullName evidence="18">ABC-type bacteriocin transporter subfamily, putative</fullName>
    </submittedName>
</protein>
<evidence type="ECO:0000256" key="13">
    <source>
        <dbReference type="SAM" id="MobiDB-lite"/>
    </source>
</evidence>
<feature type="transmembrane region" description="Helical" evidence="14">
    <location>
        <begin position="597"/>
        <end position="622"/>
    </location>
</feature>
<keyword evidence="10" id="KW-1278">Translocase</keyword>
<dbReference type="Gene3D" id="3.40.50.300">
    <property type="entry name" value="P-loop containing nucleotide triphosphate hydrolases"/>
    <property type="match status" value="1"/>
</dbReference>
<evidence type="ECO:0000313" key="18">
    <source>
        <dbReference type="EMBL" id="EDX76520.1"/>
    </source>
</evidence>
<dbReference type="Pfam" id="PF03412">
    <property type="entry name" value="Peptidase_C39"/>
    <property type="match status" value="1"/>
</dbReference>
<dbReference type="PROSITE" id="PS50929">
    <property type="entry name" value="ABC_TM1F"/>
    <property type="match status" value="1"/>
</dbReference>
<dbReference type="Pfam" id="PF00005">
    <property type="entry name" value="ABC_tran"/>
    <property type="match status" value="1"/>
</dbReference>
<keyword evidence="2" id="KW-0813">Transport</keyword>
<evidence type="ECO:0000256" key="7">
    <source>
        <dbReference type="ARBA" id="ARBA00022801"/>
    </source>
</evidence>
<dbReference type="GO" id="GO:0016887">
    <property type="term" value="F:ATP hydrolysis activity"/>
    <property type="evidence" value="ECO:0007669"/>
    <property type="project" value="InterPro"/>
</dbReference>
<keyword evidence="11 14" id="KW-1133">Transmembrane helix</keyword>
<dbReference type="GO" id="GO:0005886">
    <property type="term" value="C:plasma membrane"/>
    <property type="evidence" value="ECO:0007669"/>
    <property type="project" value="UniProtKB-SubCell"/>
</dbReference>
<evidence type="ECO:0000256" key="8">
    <source>
        <dbReference type="ARBA" id="ARBA00022807"/>
    </source>
</evidence>
<dbReference type="PANTHER" id="PTHR43394:SF1">
    <property type="entry name" value="ATP-BINDING CASSETTE SUB-FAMILY B MEMBER 10, MITOCHONDRIAL"/>
    <property type="match status" value="1"/>
</dbReference>
<dbReference type="Pfam" id="PF00664">
    <property type="entry name" value="ABC_membrane"/>
    <property type="match status" value="1"/>
</dbReference>
<keyword evidence="9" id="KW-0067">ATP-binding</keyword>
<keyword evidence="5 14" id="KW-0812">Transmembrane</keyword>
<evidence type="ECO:0000313" key="19">
    <source>
        <dbReference type="Proteomes" id="UP000003835"/>
    </source>
</evidence>
<dbReference type="Gene3D" id="2.60.120.10">
    <property type="entry name" value="Jelly Rolls"/>
    <property type="match status" value="1"/>
</dbReference>
<dbReference type="SMART" id="SM00382">
    <property type="entry name" value="AAA"/>
    <property type="match status" value="1"/>
</dbReference>
<dbReference type="GO" id="GO:0005524">
    <property type="term" value="F:ATP binding"/>
    <property type="evidence" value="ECO:0007669"/>
    <property type="project" value="UniProtKB-KW"/>
</dbReference>
<dbReference type="GO" id="GO:0015421">
    <property type="term" value="F:ABC-type oligopeptide transporter activity"/>
    <property type="evidence" value="ECO:0007669"/>
    <property type="project" value="TreeGrafter"/>
</dbReference>
<dbReference type="GO" id="GO:0008234">
    <property type="term" value="F:cysteine-type peptidase activity"/>
    <property type="evidence" value="ECO:0007669"/>
    <property type="project" value="UniProtKB-KW"/>
</dbReference>
<dbReference type="HOGENOM" id="CLU_000604_95_3_3"/>
<dbReference type="InterPro" id="IPR017871">
    <property type="entry name" value="ABC_transporter-like_CS"/>
</dbReference>
<feature type="domain" description="Peptidase C39" evidence="17">
    <location>
        <begin position="338"/>
        <end position="457"/>
    </location>
</feature>
<dbReference type="InterPro" id="IPR011527">
    <property type="entry name" value="ABC1_TM_dom"/>
</dbReference>
<dbReference type="SUPFAM" id="SSF90123">
    <property type="entry name" value="ABC transporter transmembrane region"/>
    <property type="match status" value="1"/>
</dbReference>
<dbReference type="InterPro" id="IPR000595">
    <property type="entry name" value="cNMP-bd_dom"/>
</dbReference>
<dbReference type="Gene3D" id="1.20.1560.10">
    <property type="entry name" value="ABC transporter type 1, transmembrane domain"/>
    <property type="match status" value="1"/>
</dbReference>
<evidence type="ECO:0000259" key="17">
    <source>
        <dbReference type="PROSITE" id="PS50990"/>
    </source>
</evidence>
<name>B4VP37_9CYAN</name>
<keyword evidence="6" id="KW-0547">Nucleotide-binding</keyword>
<keyword evidence="3" id="KW-1003">Cell membrane</keyword>
<keyword evidence="8" id="KW-0788">Thiol protease</keyword>
<dbReference type="PROSITE" id="PS00211">
    <property type="entry name" value="ABC_TRANSPORTER_1"/>
    <property type="match status" value="1"/>
</dbReference>
<accession>B4VP37</accession>
<evidence type="ECO:0000256" key="1">
    <source>
        <dbReference type="ARBA" id="ARBA00004651"/>
    </source>
</evidence>
<dbReference type="InterPro" id="IPR036640">
    <property type="entry name" value="ABC1_TM_sf"/>
</dbReference>
<dbReference type="CDD" id="cd18568">
    <property type="entry name" value="ABC_6TM_HetC_like"/>
    <property type="match status" value="1"/>
</dbReference>
<dbReference type="GO" id="GO:0006508">
    <property type="term" value="P:proteolysis"/>
    <property type="evidence" value="ECO:0007669"/>
    <property type="project" value="UniProtKB-KW"/>
</dbReference>
<evidence type="ECO:0000256" key="4">
    <source>
        <dbReference type="ARBA" id="ARBA00022670"/>
    </source>
</evidence>
<keyword evidence="7" id="KW-0378">Hydrolase</keyword>
<feature type="domain" description="ABC transporter" evidence="15">
    <location>
        <begin position="803"/>
        <end position="1039"/>
    </location>
</feature>
<dbReference type="GO" id="GO:0043214">
    <property type="term" value="F:ABC-type bacteriocin transporter activity"/>
    <property type="evidence" value="ECO:0007669"/>
    <property type="project" value="InterPro"/>
</dbReference>
<dbReference type="InterPro" id="IPR018490">
    <property type="entry name" value="cNMP-bd_dom_sf"/>
</dbReference>
<dbReference type="SUPFAM" id="SSF52540">
    <property type="entry name" value="P-loop containing nucleoside triphosphate hydrolases"/>
    <property type="match status" value="1"/>
</dbReference>
<dbReference type="InterPro" id="IPR003593">
    <property type="entry name" value="AAA+_ATPase"/>
</dbReference>
<evidence type="ECO:0000256" key="3">
    <source>
        <dbReference type="ARBA" id="ARBA00022475"/>
    </source>
</evidence>
<dbReference type="STRING" id="118168.MC7420_4776"/>
<evidence type="ECO:0000256" key="6">
    <source>
        <dbReference type="ARBA" id="ARBA00022741"/>
    </source>
</evidence>
<dbReference type="Gene3D" id="3.90.70.10">
    <property type="entry name" value="Cysteine proteinases"/>
    <property type="match status" value="1"/>
</dbReference>
<feature type="transmembrane region" description="Helical" evidence="14">
    <location>
        <begin position="628"/>
        <end position="648"/>
    </location>
</feature>
<evidence type="ECO:0000256" key="5">
    <source>
        <dbReference type="ARBA" id="ARBA00022692"/>
    </source>
</evidence>
<keyword evidence="4" id="KW-0645">Protease</keyword>
<dbReference type="InterPro" id="IPR027417">
    <property type="entry name" value="P-loop_NTPase"/>
</dbReference>
<reference evidence="18 19" key="1">
    <citation type="submission" date="2008-07" db="EMBL/GenBank/DDBJ databases">
        <authorList>
            <person name="Tandeau de Marsac N."/>
            <person name="Ferriera S."/>
            <person name="Johnson J."/>
            <person name="Kravitz S."/>
            <person name="Beeson K."/>
            <person name="Sutton G."/>
            <person name="Rogers Y.-H."/>
            <person name="Friedman R."/>
            <person name="Frazier M."/>
            <person name="Venter J.C."/>
        </authorList>
    </citation>
    <scope>NUCLEOTIDE SEQUENCE [LARGE SCALE GENOMIC DNA]</scope>
    <source>
        <strain evidence="18 19">PCC 7420</strain>
    </source>
</reference>
<dbReference type="CDD" id="cd00038">
    <property type="entry name" value="CAP_ED"/>
    <property type="match status" value="1"/>
</dbReference>
<dbReference type="EMBL" id="DS989846">
    <property type="protein sequence ID" value="EDX76520.1"/>
    <property type="molecule type" value="Genomic_DNA"/>
</dbReference>
<dbReference type="PROSITE" id="PS50990">
    <property type="entry name" value="PEPTIDASE_C39"/>
    <property type="match status" value="1"/>
</dbReference>
<evidence type="ECO:0000259" key="16">
    <source>
        <dbReference type="PROSITE" id="PS50929"/>
    </source>
</evidence>